<evidence type="ECO:0000256" key="7">
    <source>
        <dbReference type="SAM" id="SignalP"/>
    </source>
</evidence>
<keyword evidence="6" id="KW-0472">Membrane</keyword>
<evidence type="ECO:0000256" key="1">
    <source>
        <dbReference type="ARBA" id="ARBA00011079"/>
    </source>
</evidence>
<dbReference type="Proteomes" id="UP000823941">
    <property type="component" value="Chromosome 31"/>
</dbReference>
<organism evidence="8 9">
    <name type="scientific">Plutella xylostella</name>
    <name type="common">Diamondback moth</name>
    <name type="synonym">Plutella maculipennis</name>
    <dbReference type="NCBI Taxonomy" id="51655"/>
    <lineage>
        <taxon>Eukaryota</taxon>
        <taxon>Metazoa</taxon>
        <taxon>Ecdysozoa</taxon>
        <taxon>Arthropoda</taxon>
        <taxon>Hexapoda</taxon>
        <taxon>Insecta</taxon>
        <taxon>Pterygota</taxon>
        <taxon>Neoptera</taxon>
        <taxon>Endopterygota</taxon>
        <taxon>Lepidoptera</taxon>
        <taxon>Glossata</taxon>
        <taxon>Ditrysia</taxon>
        <taxon>Yponomeutoidea</taxon>
        <taxon>Plutellidae</taxon>
        <taxon>Plutella</taxon>
    </lineage>
</organism>
<keyword evidence="4" id="KW-0378">Hydrolase</keyword>
<evidence type="ECO:0000313" key="9">
    <source>
        <dbReference type="Proteomes" id="UP000823941"/>
    </source>
</evidence>
<keyword evidence="6" id="KW-0812">Transmembrane</keyword>
<dbReference type="PANTHER" id="PTHR11010:SF5">
    <property type="entry name" value="RE36938P-RELATED"/>
    <property type="match status" value="1"/>
</dbReference>
<keyword evidence="9" id="KW-1185">Reference proteome</keyword>
<dbReference type="Pfam" id="PF05577">
    <property type="entry name" value="Peptidase_S28"/>
    <property type="match status" value="1"/>
</dbReference>
<feature type="transmembrane region" description="Helical" evidence="6">
    <location>
        <begin position="471"/>
        <end position="496"/>
    </location>
</feature>
<keyword evidence="5" id="KW-0325">Glycoprotein</keyword>
<evidence type="ECO:0000256" key="6">
    <source>
        <dbReference type="SAM" id="Phobius"/>
    </source>
</evidence>
<evidence type="ECO:0000256" key="4">
    <source>
        <dbReference type="ARBA" id="ARBA00022801"/>
    </source>
</evidence>
<dbReference type="SUPFAM" id="SSF53474">
    <property type="entry name" value="alpha/beta-Hydrolases"/>
    <property type="match status" value="1"/>
</dbReference>
<dbReference type="EMBL" id="JAHIBW010000031">
    <property type="protein sequence ID" value="KAG7295402.1"/>
    <property type="molecule type" value="Genomic_DNA"/>
</dbReference>
<keyword evidence="6" id="KW-1133">Transmembrane helix</keyword>
<evidence type="ECO:0000256" key="5">
    <source>
        <dbReference type="ARBA" id="ARBA00023180"/>
    </source>
</evidence>
<dbReference type="PANTHER" id="PTHR11010">
    <property type="entry name" value="PROTEASE S28 PRO-X CARBOXYPEPTIDASE-RELATED"/>
    <property type="match status" value="1"/>
</dbReference>
<accession>A0ABQ7PQY4</accession>
<sequence length="497" mass="54266">MWPFLLLFSTASALVTREPPVPAPRGRDLVEEMWVDVRLDHFHASNVDTFPMRFYYNPEFATTGDHILIYVGGEWSISPGWLRAGLMYEAAADAGAAMFYTEHRYYGKTRPTEDTSVPNLRYLTADQALADLAQFITHVRSEQFEDGKYRNASVGLVGCSYAGSLATWARRAAPHLVDVAFSDSGPVRAQEDFPEYLEVISSALETQGGAACVSSVRAGMEGLVALLETSDGPQRVSEMFNTCAPLTPSPLDLATFFWFGVTETFAYLVQYATPGDIEQACAKLTDASVADPTLRLASWVTSQSNAQPCIEARYAEVVASHTNTSYDAEDSVMRLWTYQLCVDYGWWQTTSSSEQPFLSAVPIEYFHQMCQDFYSSDFTRARTTAGIARTNLLFSSSLPDRVVSVAGTGDPWSPAGPGARDATALAPVLVVEGVTHCRAIRPTGDSETEQLEQAKNSVKEFLKAGLKGEPLFIINSASGAGASLALAVVAMFVTLLW</sequence>
<keyword evidence="3 7" id="KW-0732">Signal</keyword>
<feature type="signal peptide" evidence="7">
    <location>
        <begin position="1"/>
        <end position="17"/>
    </location>
</feature>
<evidence type="ECO:0000256" key="3">
    <source>
        <dbReference type="ARBA" id="ARBA00022729"/>
    </source>
</evidence>
<gene>
    <name evidence="8" type="ORF">JYU34_022453</name>
</gene>
<evidence type="ECO:0000313" key="8">
    <source>
        <dbReference type="EMBL" id="KAG7295402.1"/>
    </source>
</evidence>
<dbReference type="InterPro" id="IPR008758">
    <property type="entry name" value="Peptidase_S28"/>
</dbReference>
<dbReference type="InterPro" id="IPR042269">
    <property type="entry name" value="Ser_carbopepase_S28_SKS"/>
</dbReference>
<dbReference type="Gene3D" id="3.40.50.1820">
    <property type="entry name" value="alpha/beta hydrolase"/>
    <property type="match status" value="1"/>
</dbReference>
<evidence type="ECO:0008006" key="10">
    <source>
        <dbReference type="Google" id="ProtNLM"/>
    </source>
</evidence>
<dbReference type="Gene3D" id="1.20.120.980">
    <property type="entry name" value="Serine carboxypeptidase S28, SKS domain"/>
    <property type="match status" value="1"/>
</dbReference>
<keyword evidence="2" id="KW-0645">Protease</keyword>
<comment type="caution">
    <text evidence="8">The sequence shown here is derived from an EMBL/GenBank/DDBJ whole genome shotgun (WGS) entry which is preliminary data.</text>
</comment>
<proteinExistence type="inferred from homology"/>
<reference evidence="8 9" key="1">
    <citation type="submission" date="2021-06" db="EMBL/GenBank/DDBJ databases">
        <title>A haploid diamondback moth (Plutella xylostella L.) genome assembly resolves 31 chromosomes and identifies a diamide resistance mutation.</title>
        <authorList>
            <person name="Ward C.M."/>
            <person name="Perry K.D."/>
            <person name="Baker G."/>
            <person name="Powis K."/>
            <person name="Heckel D.G."/>
            <person name="Baxter S.W."/>
        </authorList>
    </citation>
    <scope>NUCLEOTIDE SEQUENCE [LARGE SCALE GENOMIC DNA]</scope>
    <source>
        <strain evidence="8 9">LV</strain>
        <tissue evidence="8">Single pupa</tissue>
    </source>
</reference>
<name>A0ABQ7PQY4_PLUXY</name>
<comment type="similarity">
    <text evidence="1">Belongs to the peptidase S28 family.</text>
</comment>
<dbReference type="InterPro" id="IPR029058">
    <property type="entry name" value="AB_hydrolase_fold"/>
</dbReference>
<protein>
    <recommendedName>
        <fullName evidence="10">Serine protease K12H4.7</fullName>
    </recommendedName>
</protein>
<evidence type="ECO:0000256" key="2">
    <source>
        <dbReference type="ARBA" id="ARBA00022670"/>
    </source>
</evidence>
<feature type="chain" id="PRO_5047208287" description="Serine protease K12H4.7" evidence="7">
    <location>
        <begin position="18"/>
        <end position="497"/>
    </location>
</feature>